<sequence length="121" mass="12806">MECGTPAEATDHCTVLERTCSGCNGGSSTSFLFNGCCNAQTQEIGGKSCQSATGGLCQSANNGSAHIHQIDSTSAVTRRTENCDTCAYEALVAVLEKALPARRVHLASRRQQVRLLHCLDC</sequence>
<dbReference type="VEuPathDB" id="GiardiaDB:GMRT_20164"/>
<dbReference type="Proteomes" id="UP000315496">
    <property type="component" value="Chromosome 1"/>
</dbReference>
<evidence type="ECO:0000313" key="2">
    <source>
        <dbReference type="Proteomes" id="UP000315496"/>
    </source>
</evidence>
<accession>A0A4Z1T108</accession>
<name>A0A4Z1T108_GIAMU</name>
<evidence type="ECO:0000313" key="1">
    <source>
        <dbReference type="EMBL" id="TNJ29388.1"/>
    </source>
</evidence>
<comment type="caution">
    <text evidence="1">The sequence shown here is derived from an EMBL/GenBank/DDBJ whole genome shotgun (WGS) entry which is preliminary data.</text>
</comment>
<reference evidence="1 2" key="1">
    <citation type="submission" date="2019-05" db="EMBL/GenBank/DDBJ databases">
        <title>The compact genome of Giardia muris reveals important steps in the evolution of intestinal protozoan parasites.</title>
        <authorList>
            <person name="Xu F."/>
            <person name="Jimenez-Gonzalez A."/>
            <person name="Einarsson E."/>
            <person name="Astvaldsson A."/>
            <person name="Peirasmaki D."/>
            <person name="Eckmann L."/>
            <person name="Andersson J.O."/>
            <person name="Svard S.G."/>
            <person name="Jerlstrom-Hultqvist J."/>
        </authorList>
    </citation>
    <scope>NUCLEOTIDE SEQUENCE [LARGE SCALE GENOMIC DNA]</scope>
    <source>
        <strain evidence="1 2">Roberts-Thomson</strain>
    </source>
</reference>
<dbReference type="AlphaFoldDB" id="A0A4Z1T108"/>
<organism evidence="1 2">
    <name type="scientific">Giardia muris</name>
    <dbReference type="NCBI Taxonomy" id="5742"/>
    <lineage>
        <taxon>Eukaryota</taxon>
        <taxon>Metamonada</taxon>
        <taxon>Diplomonadida</taxon>
        <taxon>Hexamitidae</taxon>
        <taxon>Giardiinae</taxon>
        <taxon>Giardia</taxon>
    </lineage>
</organism>
<keyword evidence="2" id="KW-1185">Reference proteome</keyword>
<dbReference type="EMBL" id="VDLU01000001">
    <property type="protein sequence ID" value="TNJ29388.1"/>
    <property type="molecule type" value="Genomic_DNA"/>
</dbReference>
<protein>
    <submittedName>
        <fullName evidence="1">Uncharacterized protein</fullName>
    </submittedName>
</protein>
<gene>
    <name evidence="1" type="ORF">GMRT_20164</name>
</gene>
<proteinExistence type="predicted"/>